<dbReference type="SUPFAM" id="SSF51161">
    <property type="entry name" value="Trimeric LpxA-like enzymes"/>
    <property type="match status" value="1"/>
</dbReference>
<evidence type="ECO:0000313" key="2">
    <source>
        <dbReference type="Proteomes" id="UP000316621"/>
    </source>
</evidence>
<protein>
    <submittedName>
        <fullName evidence="1">Uncharacterized protein</fullName>
    </submittedName>
</protein>
<reference evidence="1 2" key="1">
    <citation type="journal article" date="2018" name="Science">
        <title>The opium poppy genome and morphinan production.</title>
        <authorList>
            <person name="Guo L."/>
            <person name="Winzer T."/>
            <person name="Yang X."/>
            <person name="Li Y."/>
            <person name="Ning Z."/>
            <person name="He Z."/>
            <person name="Teodor R."/>
            <person name="Lu Y."/>
            <person name="Bowser T.A."/>
            <person name="Graham I.A."/>
            <person name="Ye K."/>
        </authorList>
    </citation>
    <scope>NUCLEOTIDE SEQUENCE [LARGE SCALE GENOMIC DNA]</scope>
    <source>
        <strain evidence="2">cv. HN1</strain>
        <tissue evidence="1">Leaves</tissue>
    </source>
</reference>
<name>A0A4Y7LCD0_PAPSO</name>
<dbReference type="Proteomes" id="UP000316621">
    <property type="component" value="Chromosome 11"/>
</dbReference>
<sequence length="129" mass="14245">MDTTWQALRTLIGDYFMEMTSGSVFFNIWMKQMGSKLDFDQGVYVDSMGALLNPEMVEIEKGGSIGIDALLFGHIYEGEDGKVKFGKIKVCEGGFVGSRAIVMPGVRVENHGTLNASSLAMKEEIVRLR</sequence>
<dbReference type="AlphaFoldDB" id="A0A4Y7LCD0"/>
<dbReference type="Gramene" id="RZC83133">
    <property type="protein sequence ID" value="RZC83133"/>
    <property type="gene ID" value="C5167_045920"/>
</dbReference>
<dbReference type="InterPro" id="IPR011004">
    <property type="entry name" value="Trimer_LpxA-like_sf"/>
</dbReference>
<evidence type="ECO:0000313" key="1">
    <source>
        <dbReference type="EMBL" id="RZC83133.1"/>
    </source>
</evidence>
<dbReference type="STRING" id="3469.A0A4Y7LCD0"/>
<organism evidence="1 2">
    <name type="scientific">Papaver somniferum</name>
    <name type="common">Opium poppy</name>
    <dbReference type="NCBI Taxonomy" id="3469"/>
    <lineage>
        <taxon>Eukaryota</taxon>
        <taxon>Viridiplantae</taxon>
        <taxon>Streptophyta</taxon>
        <taxon>Embryophyta</taxon>
        <taxon>Tracheophyta</taxon>
        <taxon>Spermatophyta</taxon>
        <taxon>Magnoliopsida</taxon>
        <taxon>Ranunculales</taxon>
        <taxon>Papaveraceae</taxon>
        <taxon>Papaveroideae</taxon>
        <taxon>Papaver</taxon>
    </lineage>
</organism>
<keyword evidence="2" id="KW-1185">Reference proteome</keyword>
<proteinExistence type="predicted"/>
<gene>
    <name evidence="1" type="ORF">C5167_045920</name>
</gene>
<dbReference type="Gene3D" id="2.160.10.10">
    <property type="entry name" value="Hexapeptide repeat proteins"/>
    <property type="match status" value="1"/>
</dbReference>
<accession>A0A4Y7LCD0</accession>
<dbReference type="EMBL" id="CM010725">
    <property type="protein sequence ID" value="RZC83133.1"/>
    <property type="molecule type" value="Genomic_DNA"/>
</dbReference>